<protein>
    <submittedName>
        <fullName evidence="2">Uncharacterized protein</fullName>
    </submittedName>
</protein>
<dbReference type="RefSeq" id="WP_009058330.1">
    <property type="nucleotide sequence ID" value="NZ_JAHXRZ010000012.1"/>
</dbReference>
<name>A0ABN8XHA8_9BACT</name>
<feature type="region of interest" description="Disordered" evidence="1">
    <location>
        <begin position="236"/>
        <end position="268"/>
    </location>
</feature>
<sequence length="268" mass="30886">MALWVRFFLLWCFATVLLFGKLICLDAKEKVSVRTCCQVPLPLGSWHKDIPTTTFWIGTDITKWSPKGIFRSSWDEHWIRNYGGEDSPEARAGLLPGTHAATLNPFYVALPFNDIAYPVIARKWMPWFDPSVPKGVSQCKGHWVEIKNKWGKEAYAQWMDVGPYVADDYCYVFGACRPKSKSGLDVSPAVKEYLGLNGSDKVSWRFVDEKEVPQGPWLKYLEEAILYSAIKKREMERRANKSEQKRKGKNQSNRKKQSQRERSSPLKE</sequence>
<proteinExistence type="predicted"/>
<evidence type="ECO:0000313" key="3">
    <source>
        <dbReference type="Proteomes" id="UP001161497"/>
    </source>
</evidence>
<gene>
    <name evidence="2" type="ORF">MFUM_1764</name>
</gene>
<dbReference type="Proteomes" id="UP001161497">
    <property type="component" value="Chromosome"/>
</dbReference>
<evidence type="ECO:0000256" key="1">
    <source>
        <dbReference type="SAM" id="MobiDB-lite"/>
    </source>
</evidence>
<feature type="compositionally biased region" description="Basic and acidic residues" evidence="1">
    <location>
        <begin position="258"/>
        <end position="268"/>
    </location>
</feature>
<accession>A0ABN8XHA8</accession>
<evidence type="ECO:0000313" key="2">
    <source>
        <dbReference type="EMBL" id="CAI9086090.1"/>
    </source>
</evidence>
<reference evidence="2" key="1">
    <citation type="submission" date="2023-03" db="EMBL/GenBank/DDBJ databases">
        <authorList>
            <person name="Cremers G."/>
            <person name="Picone N."/>
        </authorList>
    </citation>
    <scope>NUCLEOTIDE SEQUENCE</scope>
    <source>
        <strain evidence="2">Sample_alias</strain>
    </source>
</reference>
<feature type="compositionally biased region" description="Basic residues" evidence="1">
    <location>
        <begin position="246"/>
        <end position="257"/>
    </location>
</feature>
<dbReference type="EMBL" id="OX458932">
    <property type="protein sequence ID" value="CAI9086090.1"/>
    <property type="molecule type" value="Genomic_DNA"/>
</dbReference>
<keyword evidence="3" id="KW-1185">Reference proteome</keyword>
<feature type="compositionally biased region" description="Basic and acidic residues" evidence="1">
    <location>
        <begin position="236"/>
        <end position="245"/>
    </location>
</feature>
<organism evidence="2 3">
    <name type="scientific">Candidatus Methylacidiphilum fumarolicum</name>
    <dbReference type="NCBI Taxonomy" id="591154"/>
    <lineage>
        <taxon>Bacteria</taxon>
        <taxon>Pseudomonadati</taxon>
        <taxon>Verrucomicrobiota</taxon>
        <taxon>Methylacidiphilae</taxon>
        <taxon>Methylacidiphilales</taxon>
        <taxon>Methylacidiphilaceae</taxon>
        <taxon>Methylacidiphilum (ex Ratnadevi et al. 2023)</taxon>
    </lineage>
</organism>